<dbReference type="Proteomes" id="UP001519343">
    <property type="component" value="Unassembled WGS sequence"/>
</dbReference>
<reference evidence="2 3" key="1">
    <citation type="submission" date="2021-03" db="EMBL/GenBank/DDBJ databases">
        <title>Genomic Encyclopedia of Type Strains, Phase IV (KMG-IV): sequencing the most valuable type-strain genomes for metagenomic binning, comparative biology and taxonomic classification.</title>
        <authorList>
            <person name="Goeker M."/>
        </authorList>
    </citation>
    <scope>NUCLEOTIDE SEQUENCE [LARGE SCALE GENOMIC DNA]</scope>
    <source>
        <strain evidence="2 3">DSM 24738</strain>
    </source>
</reference>
<feature type="domain" description="Hemerythrin-like" evidence="1">
    <location>
        <begin position="25"/>
        <end position="135"/>
    </location>
</feature>
<dbReference type="Gene3D" id="1.20.120.520">
    <property type="entry name" value="nmb1532 protein domain like"/>
    <property type="match status" value="1"/>
</dbReference>
<sequence length="148" mass="17260">MSGPSLRKEDSHSSIHEAALYEAKELKDLFRQCLKDDKREQALQVAEVAVEHWETRTLKHAEAEEEGLYQEMVKENPGLKRLVTQLTRDHDLMRRVVERMKDMLLSGKVDERMAVHMETLILVDEIHNEDEMNKLLNSVQTKMVKYGS</sequence>
<evidence type="ECO:0000313" key="3">
    <source>
        <dbReference type="Proteomes" id="UP001519343"/>
    </source>
</evidence>
<evidence type="ECO:0000313" key="2">
    <source>
        <dbReference type="EMBL" id="MBP1933564.1"/>
    </source>
</evidence>
<dbReference type="InterPro" id="IPR012312">
    <property type="entry name" value="Hemerythrin-like"/>
</dbReference>
<dbReference type="Pfam" id="PF01814">
    <property type="entry name" value="Hemerythrin"/>
    <property type="match status" value="1"/>
</dbReference>
<dbReference type="EMBL" id="JAGGKT010000012">
    <property type="protein sequence ID" value="MBP1933564.1"/>
    <property type="molecule type" value="Genomic_DNA"/>
</dbReference>
<organism evidence="2 3">
    <name type="scientific">Ammoniphilus resinae</name>
    <dbReference type="NCBI Taxonomy" id="861532"/>
    <lineage>
        <taxon>Bacteria</taxon>
        <taxon>Bacillati</taxon>
        <taxon>Bacillota</taxon>
        <taxon>Bacilli</taxon>
        <taxon>Bacillales</taxon>
        <taxon>Paenibacillaceae</taxon>
        <taxon>Aneurinibacillus group</taxon>
        <taxon>Ammoniphilus</taxon>
    </lineage>
</organism>
<dbReference type="RefSeq" id="WP_209811582.1">
    <property type="nucleotide sequence ID" value="NZ_JAGGKT010000012.1"/>
</dbReference>
<keyword evidence="3" id="KW-1185">Reference proteome</keyword>
<proteinExistence type="predicted"/>
<comment type="caution">
    <text evidence="2">The sequence shown here is derived from an EMBL/GenBank/DDBJ whole genome shotgun (WGS) entry which is preliminary data.</text>
</comment>
<name>A0ABS4GTJ3_9BACL</name>
<accession>A0ABS4GTJ3</accession>
<protein>
    <recommendedName>
        <fullName evidence="1">Hemerythrin-like domain-containing protein</fullName>
    </recommendedName>
</protein>
<gene>
    <name evidence="2" type="ORF">J2Z37_003577</name>
</gene>
<evidence type="ECO:0000259" key="1">
    <source>
        <dbReference type="Pfam" id="PF01814"/>
    </source>
</evidence>